<evidence type="ECO:0000256" key="1">
    <source>
        <dbReference type="SAM" id="MobiDB-lite"/>
    </source>
</evidence>
<proteinExistence type="predicted"/>
<gene>
    <name evidence="2" type="ORF">CSSPJE1EN2_LOCUS10603</name>
</gene>
<reference evidence="2" key="1">
    <citation type="submission" date="2024-03" db="EMBL/GenBank/DDBJ databases">
        <authorList>
            <consortium name="ELIXIR-Norway"/>
            <consortium name="Elixir Norway"/>
        </authorList>
    </citation>
    <scope>NUCLEOTIDE SEQUENCE</scope>
</reference>
<keyword evidence="3" id="KW-1185">Reference proteome</keyword>
<feature type="compositionally biased region" description="Basic and acidic residues" evidence="1">
    <location>
        <begin position="133"/>
        <end position="151"/>
    </location>
</feature>
<dbReference type="Proteomes" id="UP001497522">
    <property type="component" value="Chromosome 17"/>
</dbReference>
<name>A0ABP1AYD0_9BRYO</name>
<feature type="region of interest" description="Disordered" evidence="1">
    <location>
        <begin position="129"/>
        <end position="151"/>
    </location>
</feature>
<evidence type="ECO:0000313" key="2">
    <source>
        <dbReference type="EMBL" id="CAK9867608.1"/>
    </source>
</evidence>
<organism evidence="2 3">
    <name type="scientific">Sphagnum jensenii</name>
    <dbReference type="NCBI Taxonomy" id="128206"/>
    <lineage>
        <taxon>Eukaryota</taxon>
        <taxon>Viridiplantae</taxon>
        <taxon>Streptophyta</taxon>
        <taxon>Embryophyta</taxon>
        <taxon>Bryophyta</taxon>
        <taxon>Sphagnophytina</taxon>
        <taxon>Sphagnopsida</taxon>
        <taxon>Sphagnales</taxon>
        <taxon>Sphagnaceae</taxon>
        <taxon>Sphagnum</taxon>
    </lineage>
</organism>
<dbReference type="EMBL" id="OZ023718">
    <property type="protein sequence ID" value="CAK9867608.1"/>
    <property type="molecule type" value="Genomic_DNA"/>
</dbReference>
<protein>
    <submittedName>
        <fullName evidence="2">Uncharacterized protein</fullName>
    </submittedName>
</protein>
<accession>A0ABP1AYD0</accession>
<feature type="region of interest" description="Disordered" evidence="1">
    <location>
        <begin position="42"/>
        <end position="82"/>
    </location>
</feature>
<sequence length="151" mass="16487">MTLAINPAPGRCPLLRVHRKEGLHQHTQIEPHVQYEVFPSRPQPHKHLYHSNDGQTLAQRPPTEGGHTHLAGSQQRPPGWVLAPTNRHALTMQSVQLQHGGNPSTLPLGLPNGATHLGSLQKNLDEMASASRSGDHLALHATRRNGDRAKG</sequence>
<evidence type="ECO:0000313" key="3">
    <source>
        <dbReference type="Proteomes" id="UP001497522"/>
    </source>
</evidence>